<dbReference type="InterPro" id="IPR006076">
    <property type="entry name" value="FAD-dep_OxRdtase"/>
</dbReference>
<dbReference type="GO" id="GO:0008718">
    <property type="term" value="F:D-amino-acid dehydrogenase activity"/>
    <property type="evidence" value="ECO:0007669"/>
    <property type="project" value="TreeGrafter"/>
</dbReference>
<dbReference type="PANTHER" id="PTHR13847:SF280">
    <property type="entry name" value="D-AMINO ACID DEHYDROGENASE"/>
    <property type="match status" value="1"/>
</dbReference>
<dbReference type="STRING" id="1123014.SAMN02745746_02392"/>
<feature type="domain" description="FAD dependent oxidoreductase" evidence="3">
    <location>
        <begin position="4"/>
        <end position="397"/>
    </location>
</feature>
<dbReference type="AlphaFoldDB" id="A0A1Y6BZS7"/>
<dbReference type="SUPFAM" id="SSF54373">
    <property type="entry name" value="FAD-linked reductases, C-terminal domain"/>
    <property type="match status" value="1"/>
</dbReference>
<dbReference type="Pfam" id="PF01266">
    <property type="entry name" value="DAO"/>
    <property type="match status" value="1"/>
</dbReference>
<dbReference type="RefSeq" id="WP_085276636.1">
    <property type="nucleotide sequence ID" value="NZ_FXAG01000012.1"/>
</dbReference>
<evidence type="ECO:0000256" key="2">
    <source>
        <dbReference type="ARBA" id="ARBA00023002"/>
    </source>
</evidence>
<dbReference type="GO" id="GO:0005886">
    <property type="term" value="C:plasma membrane"/>
    <property type="evidence" value="ECO:0007669"/>
    <property type="project" value="TreeGrafter"/>
</dbReference>
<evidence type="ECO:0000313" key="4">
    <source>
        <dbReference type="EMBL" id="SMF29204.1"/>
    </source>
</evidence>
<evidence type="ECO:0000259" key="3">
    <source>
        <dbReference type="Pfam" id="PF01266"/>
    </source>
</evidence>
<protein>
    <submittedName>
        <fullName evidence="4">D-amino-acid dehydrogenase</fullName>
    </submittedName>
</protein>
<sequence length="416" mass="44880">MAKHVCVIGGGVIGLSTAYALVREGFTVTLLEAGEAIARSTSFANGGQLSYRYVSPLADAGVPLKGLQWMLSGDAPLRLRLRLDPRQWRWLWQFLAACRRTVNQANSAHLLRLSLLSRQTLGQWQTEDGLVDFSWRDNGKLVVYRSAAGFGGAARQLLDPQQQVLTPADCLRLEPALEHVADQLAGGIFTPGDAVADCYQFCLRLQEQLQRSGRCTLVTGQAVTHFRRQGNTLQAACSASAEHPADAFVLATSWASRPLLAPLGIDPLIYPLKGYSLTLPLSGTHTAPDISVTDFERKTVYARLGERLRIAAMVDIVGYDQTLPTARLASLRRIAGETFPHAGDFDRAEPWAGLRPATPTGLPVLGGTPLGNLWLNLGHGALGFTLAAGSARLLSDLIAGRQDSIDTHAFALSPAR</sequence>
<proteinExistence type="inferred from homology"/>
<reference evidence="5" key="1">
    <citation type="submission" date="2017-04" db="EMBL/GenBank/DDBJ databases">
        <authorList>
            <person name="Varghese N."/>
            <person name="Submissions S."/>
        </authorList>
    </citation>
    <scope>NUCLEOTIDE SEQUENCE [LARGE SCALE GENOMIC DNA]</scope>
    <source>
        <strain evidence="5">DSM 22618</strain>
    </source>
</reference>
<dbReference type="Gene3D" id="3.30.9.10">
    <property type="entry name" value="D-Amino Acid Oxidase, subunit A, domain 2"/>
    <property type="match status" value="1"/>
</dbReference>
<gene>
    <name evidence="4" type="ORF">SAMN02745746_02392</name>
</gene>
<dbReference type="Gene3D" id="3.50.50.60">
    <property type="entry name" value="FAD/NAD(P)-binding domain"/>
    <property type="match status" value="2"/>
</dbReference>
<accession>A0A1Y6BZS7</accession>
<comment type="similarity">
    <text evidence="1">Belongs to the DadA oxidoreductase family.</text>
</comment>
<dbReference type="Proteomes" id="UP000192920">
    <property type="component" value="Unassembled WGS sequence"/>
</dbReference>
<organism evidence="4 5">
    <name type="scientific">Pseudogulbenkiania subflava DSM 22618</name>
    <dbReference type="NCBI Taxonomy" id="1123014"/>
    <lineage>
        <taxon>Bacteria</taxon>
        <taxon>Pseudomonadati</taxon>
        <taxon>Pseudomonadota</taxon>
        <taxon>Betaproteobacteria</taxon>
        <taxon>Neisseriales</taxon>
        <taxon>Chromobacteriaceae</taxon>
        <taxon>Pseudogulbenkiania</taxon>
    </lineage>
</organism>
<keyword evidence="2" id="KW-0560">Oxidoreductase</keyword>
<dbReference type="EMBL" id="FXAG01000012">
    <property type="protein sequence ID" value="SMF29204.1"/>
    <property type="molecule type" value="Genomic_DNA"/>
</dbReference>
<dbReference type="NCBIfam" id="NF001933">
    <property type="entry name" value="PRK00711.1"/>
    <property type="match status" value="1"/>
</dbReference>
<dbReference type="InterPro" id="IPR036188">
    <property type="entry name" value="FAD/NAD-bd_sf"/>
</dbReference>
<dbReference type="SUPFAM" id="SSF51905">
    <property type="entry name" value="FAD/NAD(P)-binding domain"/>
    <property type="match status" value="1"/>
</dbReference>
<evidence type="ECO:0000313" key="5">
    <source>
        <dbReference type="Proteomes" id="UP000192920"/>
    </source>
</evidence>
<keyword evidence="5" id="KW-1185">Reference proteome</keyword>
<name>A0A1Y6BZS7_9NEIS</name>
<dbReference type="PANTHER" id="PTHR13847">
    <property type="entry name" value="SARCOSINE DEHYDROGENASE-RELATED"/>
    <property type="match status" value="1"/>
</dbReference>
<dbReference type="GO" id="GO:0055130">
    <property type="term" value="P:D-alanine catabolic process"/>
    <property type="evidence" value="ECO:0007669"/>
    <property type="project" value="TreeGrafter"/>
</dbReference>
<dbReference type="GO" id="GO:0005737">
    <property type="term" value="C:cytoplasm"/>
    <property type="evidence" value="ECO:0007669"/>
    <property type="project" value="TreeGrafter"/>
</dbReference>
<evidence type="ECO:0000256" key="1">
    <source>
        <dbReference type="ARBA" id="ARBA00009410"/>
    </source>
</evidence>